<accession>A0ABW4NZD0</accession>
<feature type="region of interest" description="Disordered" evidence="1">
    <location>
        <begin position="1"/>
        <end position="83"/>
    </location>
</feature>
<feature type="compositionally biased region" description="Basic and acidic residues" evidence="1">
    <location>
        <begin position="16"/>
        <end position="26"/>
    </location>
</feature>
<keyword evidence="2" id="KW-0812">Transmembrane</keyword>
<proteinExistence type="predicted"/>
<feature type="transmembrane region" description="Helical" evidence="2">
    <location>
        <begin position="96"/>
        <end position="117"/>
    </location>
</feature>
<dbReference type="Proteomes" id="UP001597286">
    <property type="component" value="Unassembled WGS sequence"/>
</dbReference>
<gene>
    <name evidence="3" type="ORF">ACFSJG_05000</name>
</gene>
<evidence type="ECO:0000313" key="4">
    <source>
        <dbReference type="Proteomes" id="UP001597286"/>
    </source>
</evidence>
<evidence type="ECO:0000256" key="1">
    <source>
        <dbReference type="SAM" id="MobiDB-lite"/>
    </source>
</evidence>
<keyword evidence="2" id="KW-1133">Transmembrane helix</keyword>
<dbReference type="RefSeq" id="WP_378484095.1">
    <property type="nucleotide sequence ID" value="NZ_JBHUFB010000007.1"/>
</dbReference>
<protein>
    <submittedName>
        <fullName evidence="3">Uncharacterized protein</fullName>
    </submittedName>
</protein>
<reference evidence="4" key="1">
    <citation type="journal article" date="2019" name="Int. J. Syst. Evol. Microbiol.">
        <title>The Global Catalogue of Microorganisms (GCM) 10K type strain sequencing project: providing services to taxonomists for standard genome sequencing and annotation.</title>
        <authorList>
            <consortium name="The Broad Institute Genomics Platform"/>
            <consortium name="The Broad Institute Genome Sequencing Center for Infectious Disease"/>
            <person name="Wu L."/>
            <person name="Ma J."/>
        </authorList>
    </citation>
    <scope>NUCLEOTIDE SEQUENCE [LARGE SCALE GENOMIC DNA]</scope>
    <source>
        <strain evidence="4">DT72</strain>
    </source>
</reference>
<keyword evidence="2" id="KW-0472">Membrane</keyword>
<evidence type="ECO:0000313" key="3">
    <source>
        <dbReference type="EMBL" id="MFD1811562.1"/>
    </source>
</evidence>
<keyword evidence="4" id="KW-1185">Reference proteome</keyword>
<comment type="caution">
    <text evidence="3">The sequence shown here is derived from an EMBL/GenBank/DDBJ whole genome shotgun (WGS) entry which is preliminary data.</text>
</comment>
<evidence type="ECO:0000256" key="2">
    <source>
        <dbReference type="SAM" id="Phobius"/>
    </source>
</evidence>
<dbReference type="EMBL" id="JBHUFB010000007">
    <property type="protein sequence ID" value="MFD1811562.1"/>
    <property type="molecule type" value="Genomic_DNA"/>
</dbReference>
<name>A0ABW4NZD0_9NOCA</name>
<feature type="compositionally biased region" description="Pro residues" evidence="1">
    <location>
        <begin position="142"/>
        <end position="153"/>
    </location>
</feature>
<feature type="region of interest" description="Disordered" evidence="1">
    <location>
        <begin position="133"/>
        <end position="163"/>
    </location>
</feature>
<organism evidence="3 4">
    <name type="scientific">Rhodococcus gannanensis</name>
    <dbReference type="NCBI Taxonomy" id="1960308"/>
    <lineage>
        <taxon>Bacteria</taxon>
        <taxon>Bacillati</taxon>
        <taxon>Actinomycetota</taxon>
        <taxon>Actinomycetes</taxon>
        <taxon>Mycobacteriales</taxon>
        <taxon>Nocardiaceae</taxon>
        <taxon>Rhodococcus</taxon>
    </lineage>
</organism>
<sequence length="285" mass="28558">MIEAVLRGSARKAAHPRPESPLRAEQEDGGAAKAADARPVPDTLTPAAPDGVRAEASDAGGTPPPDADGSLAPAGWYPPAGNPWHRRRKRLSRRQWAIGILSVLVVVAAVVGAPRLWTEMTRGWDAVLRPADPTEENRISPVSPPPEPPPPGSVAPGPVNTGLPGSAGAVTGVALSFANGSCAPGGPCTMRIDVDLDPAANVPAVTWNLTVFDRCTGAVLPGADVTVPVPPGAREAYGLAGAVLPPSGAVGLAAVTTAPAAAASAPVLVPAENAVCPPEGSNAGR</sequence>